<protein>
    <submittedName>
        <fullName evidence="1">Uncharacterized protein</fullName>
    </submittedName>
</protein>
<accession>A0A9X2R7V5</accession>
<evidence type="ECO:0000313" key="2">
    <source>
        <dbReference type="Proteomes" id="UP001155034"/>
    </source>
</evidence>
<comment type="caution">
    <text evidence="1">The sequence shown here is derived from an EMBL/GenBank/DDBJ whole genome shotgun (WGS) entry which is preliminary data.</text>
</comment>
<dbReference type="AlphaFoldDB" id="A0A9X2R7V5"/>
<proteinExistence type="predicted"/>
<gene>
    <name evidence="1" type="ORF">GGP82_002459</name>
</gene>
<organism evidence="1 2">
    <name type="scientific">Salinibacter ruber</name>
    <dbReference type="NCBI Taxonomy" id="146919"/>
    <lineage>
        <taxon>Bacteria</taxon>
        <taxon>Pseudomonadati</taxon>
        <taxon>Rhodothermota</taxon>
        <taxon>Rhodothermia</taxon>
        <taxon>Rhodothermales</taxon>
        <taxon>Salinibacteraceae</taxon>
        <taxon>Salinibacter</taxon>
    </lineage>
</organism>
<sequence length="105" mass="11989">MNLTKTDIKRTIQSTMSDFGLGRGWKKFYSLRDGDSGERLHDFDLDNADTVEAGQVIDVEATVSGRFAPTKQDWVQFWIGESKIWASRNAIKKSDLSDDTLVFRR</sequence>
<reference evidence="1" key="1">
    <citation type="submission" date="2022-08" db="EMBL/GenBank/DDBJ databases">
        <title>Genomic Encyclopedia of Type Strains, Phase V (KMG-V): Genome sequencing to study the core and pangenomes of soil and plant-associated prokaryotes.</title>
        <authorList>
            <person name="Whitman W."/>
        </authorList>
    </citation>
    <scope>NUCLEOTIDE SEQUENCE</scope>
    <source>
        <strain evidence="1">SP2016B</strain>
    </source>
</reference>
<dbReference type="RefSeq" id="WP_259083796.1">
    <property type="nucleotide sequence ID" value="NZ_JANTYZ010000007.1"/>
</dbReference>
<evidence type="ECO:0000313" key="1">
    <source>
        <dbReference type="EMBL" id="MCS3865895.1"/>
    </source>
</evidence>
<dbReference type="Proteomes" id="UP001155034">
    <property type="component" value="Unassembled WGS sequence"/>
</dbReference>
<dbReference type="EMBL" id="JANTYZ010000007">
    <property type="protein sequence ID" value="MCS3865895.1"/>
    <property type="molecule type" value="Genomic_DNA"/>
</dbReference>
<name>A0A9X2R7V5_9BACT</name>